<dbReference type="STRING" id="697281.Mahau_2307"/>
<gene>
    <name evidence="8" type="ordered locus">Mahau_2307</name>
</gene>
<evidence type="ECO:0000256" key="1">
    <source>
        <dbReference type="ARBA" id="ARBA00003532"/>
    </source>
</evidence>
<keyword evidence="3" id="KW-0004">4Fe-4S</keyword>
<dbReference type="Proteomes" id="UP000008457">
    <property type="component" value="Chromosome"/>
</dbReference>
<reference evidence="8 9" key="2">
    <citation type="journal article" date="2011" name="Stand. Genomic Sci.">
        <title>Complete genome sequence of Mahella australiensis type strain (50-1 BON).</title>
        <authorList>
            <person name="Sikorski J."/>
            <person name="Teshima H."/>
            <person name="Nolan M."/>
            <person name="Lucas S."/>
            <person name="Hammon N."/>
            <person name="Deshpande S."/>
            <person name="Cheng J.F."/>
            <person name="Pitluck S."/>
            <person name="Liolios K."/>
            <person name="Pagani I."/>
            <person name="Ivanova N."/>
            <person name="Huntemann M."/>
            <person name="Mavromatis K."/>
            <person name="Ovchinikova G."/>
            <person name="Pati A."/>
            <person name="Tapia R."/>
            <person name="Han C."/>
            <person name="Goodwin L."/>
            <person name="Chen A."/>
            <person name="Palaniappan K."/>
            <person name="Land M."/>
            <person name="Hauser L."/>
            <person name="Ngatchou-Djao O.D."/>
            <person name="Rohde M."/>
            <person name="Pukall R."/>
            <person name="Spring S."/>
            <person name="Abt B."/>
            <person name="Goker M."/>
            <person name="Detter J.C."/>
            <person name="Woyke T."/>
            <person name="Bristow J."/>
            <person name="Markowitz V."/>
            <person name="Hugenholtz P."/>
            <person name="Eisen J.A."/>
            <person name="Kyrpides N.C."/>
            <person name="Klenk H.P."/>
            <person name="Lapidus A."/>
        </authorList>
    </citation>
    <scope>NUCLEOTIDE SEQUENCE [LARGE SCALE GENOMIC DNA]</scope>
    <source>
        <strain evidence="9">DSM 15567 / CIP 107919 / 50-1 BON</strain>
    </source>
</reference>
<dbReference type="Pfam" id="PF13237">
    <property type="entry name" value="Fer4_10"/>
    <property type="match status" value="1"/>
</dbReference>
<evidence type="ECO:0000256" key="2">
    <source>
        <dbReference type="ARBA" id="ARBA00013529"/>
    </source>
</evidence>
<protein>
    <recommendedName>
        <fullName evidence="2">Ferredoxin</fullName>
    </recommendedName>
</protein>
<dbReference type="EMBL" id="CP002360">
    <property type="protein sequence ID" value="AEE97474.1"/>
    <property type="molecule type" value="Genomic_DNA"/>
</dbReference>
<evidence type="ECO:0000256" key="5">
    <source>
        <dbReference type="ARBA" id="ARBA00023004"/>
    </source>
</evidence>
<dbReference type="PROSITE" id="PS00198">
    <property type="entry name" value="4FE4S_FER_1"/>
    <property type="match status" value="1"/>
</dbReference>
<dbReference type="GO" id="GO:0046872">
    <property type="term" value="F:metal ion binding"/>
    <property type="evidence" value="ECO:0007669"/>
    <property type="project" value="UniProtKB-KW"/>
</dbReference>
<reference evidence="9" key="1">
    <citation type="submission" date="2010-11" db="EMBL/GenBank/DDBJ databases">
        <title>The complete genome of Mahella australiensis DSM 15567.</title>
        <authorList>
            <consortium name="US DOE Joint Genome Institute (JGI-PGF)"/>
            <person name="Lucas S."/>
            <person name="Copeland A."/>
            <person name="Lapidus A."/>
            <person name="Bruce D."/>
            <person name="Goodwin L."/>
            <person name="Pitluck S."/>
            <person name="Kyrpides N."/>
            <person name="Mavromatis K."/>
            <person name="Pagani I."/>
            <person name="Ivanova N."/>
            <person name="Teshima H."/>
            <person name="Brettin T."/>
            <person name="Detter J.C."/>
            <person name="Han C."/>
            <person name="Tapia R."/>
            <person name="Land M."/>
            <person name="Hauser L."/>
            <person name="Markowitz V."/>
            <person name="Cheng J.-F."/>
            <person name="Hugenholtz P."/>
            <person name="Woyke T."/>
            <person name="Wu D."/>
            <person name="Spring S."/>
            <person name="Pukall R."/>
            <person name="Steenblock K."/>
            <person name="Schneider S."/>
            <person name="Klenk H.-P."/>
            <person name="Eisen J.A."/>
        </authorList>
    </citation>
    <scope>NUCLEOTIDE SEQUENCE [LARGE SCALE GENOMIC DNA]</scope>
    <source>
        <strain evidence="9">DSM 15567 / CIP 107919 / 50-1 BON</strain>
    </source>
</reference>
<evidence type="ECO:0000313" key="9">
    <source>
        <dbReference type="Proteomes" id="UP000008457"/>
    </source>
</evidence>
<evidence type="ECO:0000256" key="6">
    <source>
        <dbReference type="ARBA" id="ARBA00023014"/>
    </source>
</evidence>
<comment type="function">
    <text evidence="1">Ferredoxins are iron-sulfur proteins that transfer electrons in a wide variety of metabolic reactions.</text>
</comment>
<dbReference type="Gene3D" id="3.30.70.20">
    <property type="match status" value="1"/>
</dbReference>
<dbReference type="PROSITE" id="PS51379">
    <property type="entry name" value="4FE4S_FER_2"/>
    <property type="match status" value="2"/>
</dbReference>
<dbReference type="PANTHER" id="PTHR24960:SF76">
    <property type="entry name" value="4FE-4S FERREDOXIN-TYPE DOMAIN-CONTAINING PROTEIN"/>
    <property type="match status" value="1"/>
</dbReference>
<dbReference type="GO" id="GO:0051539">
    <property type="term" value="F:4 iron, 4 sulfur cluster binding"/>
    <property type="evidence" value="ECO:0007669"/>
    <property type="project" value="UniProtKB-KW"/>
</dbReference>
<dbReference type="SUPFAM" id="SSF54862">
    <property type="entry name" value="4Fe-4S ferredoxins"/>
    <property type="match status" value="1"/>
</dbReference>
<dbReference type="KEGG" id="mas:Mahau_2307"/>
<name>F3ZVT0_MAHA5</name>
<accession>F3ZVT0</accession>
<proteinExistence type="predicted"/>
<dbReference type="PANTHER" id="PTHR24960">
    <property type="entry name" value="PHOTOSYSTEM I IRON-SULFUR CENTER-RELATED"/>
    <property type="match status" value="1"/>
</dbReference>
<dbReference type="AlphaFoldDB" id="F3ZVT0"/>
<dbReference type="RefSeq" id="WP_013781900.1">
    <property type="nucleotide sequence ID" value="NC_015520.1"/>
</dbReference>
<keyword evidence="9" id="KW-1185">Reference proteome</keyword>
<dbReference type="InterPro" id="IPR007160">
    <property type="entry name" value="DUF362"/>
</dbReference>
<evidence type="ECO:0000259" key="7">
    <source>
        <dbReference type="PROSITE" id="PS51379"/>
    </source>
</evidence>
<keyword evidence="6" id="KW-0411">Iron-sulfur</keyword>
<keyword evidence="5" id="KW-0408">Iron</keyword>
<evidence type="ECO:0000256" key="3">
    <source>
        <dbReference type="ARBA" id="ARBA00022485"/>
    </source>
</evidence>
<keyword evidence="4" id="KW-0479">Metal-binding</keyword>
<dbReference type="Pfam" id="PF04015">
    <property type="entry name" value="DUF362"/>
    <property type="match status" value="1"/>
</dbReference>
<evidence type="ECO:0000313" key="8">
    <source>
        <dbReference type="EMBL" id="AEE97474.1"/>
    </source>
</evidence>
<dbReference type="InterPro" id="IPR017900">
    <property type="entry name" value="4Fe4S_Fe_S_CS"/>
</dbReference>
<dbReference type="InterPro" id="IPR050157">
    <property type="entry name" value="PSI_iron-sulfur_center"/>
</dbReference>
<dbReference type="eggNOG" id="COG2006">
    <property type="taxonomic scope" value="Bacteria"/>
</dbReference>
<dbReference type="InterPro" id="IPR017896">
    <property type="entry name" value="4Fe4S_Fe-S-bd"/>
</dbReference>
<evidence type="ECO:0000256" key="4">
    <source>
        <dbReference type="ARBA" id="ARBA00022723"/>
    </source>
</evidence>
<sequence>MPVPVAIEKCSDYDKNKVEEALNECLNALGGIGEYVRPGQRVFIKINLLMRKRPEEAVTTHPAVVEAVVGAVQRAGGIPVIGDSPGGMFNERTLRSIYRTCGIEQAAKNTGAELNYDVSETEIPSSDGKILKRLSIVRAIADADAIIDIGKLKTHGMAVFTGAVKNMFGVVPGMRKAEYHLKMPDLNDFADMLIDINMAVKPALAIIDGIVGMDGNGPSAGRPRNIGVIVASASTFAADVAAASIAGIPLDVIPTVRQAKKRGLPATLDDIKVLGIPVNDVKVKDFEMPPRRGVSFLDGKVPRFMVGFLRNVTMARPVFDHDACKGCGDCADNCPPRAIKMVDKRPRVDLNICIRCFCCQELCPYKAVDIKKSWIFR</sequence>
<dbReference type="OrthoDB" id="9807879at2"/>
<feature type="domain" description="4Fe-4S ferredoxin-type" evidence="7">
    <location>
        <begin position="315"/>
        <end position="344"/>
    </location>
</feature>
<feature type="domain" description="4Fe-4S ferredoxin-type" evidence="7">
    <location>
        <begin position="345"/>
        <end position="373"/>
    </location>
</feature>
<dbReference type="HOGENOM" id="CLU_058393_1_0_9"/>
<dbReference type="eggNOG" id="COG1145">
    <property type="taxonomic scope" value="Bacteria"/>
</dbReference>
<organism evidence="8 9">
    <name type="scientific">Mahella australiensis (strain DSM 15567 / CIP 107919 / 50-1 BON)</name>
    <dbReference type="NCBI Taxonomy" id="697281"/>
    <lineage>
        <taxon>Bacteria</taxon>
        <taxon>Bacillati</taxon>
        <taxon>Bacillota</taxon>
        <taxon>Clostridia</taxon>
        <taxon>Thermoanaerobacterales</taxon>
        <taxon>Thermoanaerobacterales Family IV. Incertae Sedis</taxon>
        <taxon>Mahella</taxon>
    </lineage>
</organism>